<keyword evidence="2" id="KW-0813">Transport</keyword>
<dbReference type="CDD" id="cd15853">
    <property type="entry name" value="SNARE_Bet1"/>
    <property type="match status" value="1"/>
</dbReference>
<feature type="domain" description="T-SNARE coiled-coil homology" evidence="10">
    <location>
        <begin position="47"/>
        <end position="109"/>
    </location>
</feature>
<evidence type="ECO:0000256" key="1">
    <source>
        <dbReference type="ARBA" id="ARBA00004394"/>
    </source>
</evidence>
<evidence type="ECO:0000313" key="11">
    <source>
        <dbReference type="EMBL" id="QWW25849.1"/>
    </source>
</evidence>
<dbReference type="SUPFAM" id="SSF58038">
    <property type="entry name" value="SNARE fusion complex"/>
    <property type="match status" value="1"/>
</dbReference>
<reference evidence="11" key="1">
    <citation type="submission" date="2021-06" db="EMBL/GenBank/DDBJ databases">
        <title>Candida auris outbreak in lebanese hospital.</title>
        <authorList>
            <person name="Finianos M."/>
        </authorList>
    </citation>
    <scope>NUCLEOTIDE SEQUENCE</scope>
    <source>
        <strain evidence="11">CA7LBN</strain>
    </source>
</reference>
<dbReference type="InterPro" id="IPR039899">
    <property type="entry name" value="BET1_SNARE"/>
</dbReference>
<evidence type="ECO:0000256" key="5">
    <source>
        <dbReference type="ARBA" id="ARBA00022989"/>
    </source>
</evidence>
<evidence type="ECO:0000259" key="10">
    <source>
        <dbReference type="PROSITE" id="PS50192"/>
    </source>
</evidence>
<evidence type="ECO:0000256" key="4">
    <source>
        <dbReference type="ARBA" id="ARBA00022927"/>
    </source>
</evidence>
<dbReference type="Gene3D" id="1.20.5.110">
    <property type="match status" value="1"/>
</dbReference>
<evidence type="ECO:0000256" key="2">
    <source>
        <dbReference type="ARBA" id="ARBA00022448"/>
    </source>
</evidence>
<keyword evidence="3 9" id="KW-0812">Transmembrane</keyword>
<dbReference type="InterPro" id="IPR000727">
    <property type="entry name" value="T_SNARE_dom"/>
</dbReference>
<evidence type="ECO:0000256" key="3">
    <source>
        <dbReference type="ARBA" id="ARBA00022692"/>
    </source>
</evidence>
<gene>
    <name evidence="11" type="ORF">CA7LBN_004753</name>
</gene>
<accession>A0A8F2W4X6</accession>
<name>A0A8F2W4X6_CANAR</name>
<keyword evidence="6" id="KW-0333">Golgi apparatus</keyword>
<dbReference type="AlphaFoldDB" id="A0A8F2W4X6"/>
<sequence>MYRSKNGILILLFFKAHSPPHDLFHYLPSPYDRPPSVSAKHNEAFLSSLEAQNEDEVSSMSQKVAALKNLGVKMGDQINTSMKLNDEITNSFEKGRVTLKNTYNKMIVMSQRAGISWKMWLAFFAMFFLWCFYVWLF</sequence>
<feature type="transmembrane region" description="Helical" evidence="9">
    <location>
        <begin position="115"/>
        <end position="136"/>
    </location>
</feature>
<dbReference type="Proteomes" id="UP000825438">
    <property type="component" value="Chromosome VII"/>
</dbReference>
<dbReference type="PANTHER" id="PTHR12791">
    <property type="entry name" value="GOLGI SNARE BET1-RELATED"/>
    <property type="match status" value="1"/>
</dbReference>
<evidence type="ECO:0000256" key="7">
    <source>
        <dbReference type="ARBA" id="ARBA00023136"/>
    </source>
</evidence>
<keyword evidence="4" id="KW-0653">Protein transport</keyword>
<dbReference type="PROSITE" id="PS50192">
    <property type="entry name" value="T_SNARE"/>
    <property type="match status" value="1"/>
</dbReference>
<dbReference type="GO" id="GO:0015031">
    <property type="term" value="P:protein transport"/>
    <property type="evidence" value="ECO:0007669"/>
    <property type="project" value="UniProtKB-KW"/>
</dbReference>
<evidence type="ECO:0000256" key="8">
    <source>
        <dbReference type="ARBA" id="ARBA00046280"/>
    </source>
</evidence>
<evidence type="ECO:0000256" key="9">
    <source>
        <dbReference type="SAM" id="Phobius"/>
    </source>
</evidence>
<evidence type="ECO:0000256" key="6">
    <source>
        <dbReference type="ARBA" id="ARBA00023034"/>
    </source>
</evidence>
<protein>
    <recommendedName>
        <fullName evidence="10">t-SNARE coiled-coil homology domain-containing protein</fullName>
    </recommendedName>
</protein>
<organism evidence="11">
    <name type="scientific">Candidozyma auris</name>
    <name type="common">Yeast</name>
    <name type="synonym">Candida auris</name>
    <dbReference type="NCBI Taxonomy" id="498019"/>
    <lineage>
        <taxon>Eukaryota</taxon>
        <taxon>Fungi</taxon>
        <taxon>Dikarya</taxon>
        <taxon>Ascomycota</taxon>
        <taxon>Saccharomycotina</taxon>
        <taxon>Pichiomycetes</taxon>
        <taxon>Metschnikowiaceae</taxon>
        <taxon>Candidozyma</taxon>
    </lineage>
</organism>
<keyword evidence="7 9" id="KW-0472">Membrane</keyword>
<dbReference type="GO" id="GO:0000139">
    <property type="term" value="C:Golgi membrane"/>
    <property type="evidence" value="ECO:0007669"/>
    <property type="project" value="UniProtKB-SubCell"/>
</dbReference>
<proteinExistence type="predicted"/>
<dbReference type="EMBL" id="CP076755">
    <property type="protein sequence ID" value="QWW25849.1"/>
    <property type="molecule type" value="Genomic_DNA"/>
</dbReference>
<keyword evidence="5 9" id="KW-1133">Transmembrane helix</keyword>
<comment type="subcellular location">
    <subcellularLocation>
        <location evidence="8">Endomembrane system</location>
        <topology evidence="8">Single-pass type IV membrane protein</topology>
    </subcellularLocation>
    <subcellularLocation>
        <location evidence="1">Golgi apparatus membrane</location>
    </subcellularLocation>
</comment>